<gene>
    <name evidence="2" type="ORF">NPX13_g5007</name>
</gene>
<accession>A0A9W8TNJ9</accession>
<feature type="region of interest" description="Disordered" evidence="1">
    <location>
        <begin position="1"/>
        <end position="166"/>
    </location>
</feature>
<dbReference type="EMBL" id="JANPWZ010000755">
    <property type="protein sequence ID" value="KAJ3572565.1"/>
    <property type="molecule type" value="Genomic_DNA"/>
</dbReference>
<evidence type="ECO:0000313" key="2">
    <source>
        <dbReference type="EMBL" id="KAJ3572565.1"/>
    </source>
</evidence>
<sequence length="166" mass="17734">MERSAPIPSELLWENCAGEGRVPGPPGAQSKTNQTPTRHQPDTNQTPTRHQPDTKPEQAAELTAPATGGNPLPTQPVEQRSQSGGVPTSYLGSLSNKRERREGGEGWPRGKEKASWEPEPRDGPPSIMPFAPHTTTSTSPAAPEKMGSAPKGTPDPLRFMLRASGD</sequence>
<keyword evidence="3" id="KW-1185">Reference proteome</keyword>
<evidence type="ECO:0000256" key="1">
    <source>
        <dbReference type="SAM" id="MobiDB-lite"/>
    </source>
</evidence>
<feature type="compositionally biased region" description="Low complexity" evidence="1">
    <location>
        <begin position="134"/>
        <end position="143"/>
    </location>
</feature>
<name>A0A9W8TNJ9_9PEZI</name>
<comment type="caution">
    <text evidence="2">The sequence shown here is derived from an EMBL/GenBank/DDBJ whole genome shotgun (WGS) entry which is preliminary data.</text>
</comment>
<evidence type="ECO:0000313" key="3">
    <source>
        <dbReference type="Proteomes" id="UP001148614"/>
    </source>
</evidence>
<protein>
    <submittedName>
        <fullName evidence="2">Uncharacterized protein</fullName>
    </submittedName>
</protein>
<dbReference type="AlphaFoldDB" id="A0A9W8TNJ9"/>
<feature type="compositionally biased region" description="Polar residues" evidence="1">
    <location>
        <begin position="29"/>
        <end position="49"/>
    </location>
</feature>
<proteinExistence type="predicted"/>
<dbReference type="Proteomes" id="UP001148614">
    <property type="component" value="Unassembled WGS sequence"/>
</dbReference>
<reference evidence="2" key="1">
    <citation type="submission" date="2022-07" db="EMBL/GenBank/DDBJ databases">
        <title>Genome Sequence of Xylaria arbuscula.</title>
        <authorList>
            <person name="Buettner E."/>
        </authorList>
    </citation>
    <scope>NUCLEOTIDE SEQUENCE</scope>
    <source>
        <strain evidence="2">VT107</strain>
    </source>
</reference>
<feature type="compositionally biased region" description="Basic and acidic residues" evidence="1">
    <location>
        <begin position="96"/>
        <end position="122"/>
    </location>
</feature>
<organism evidence="2 3">
    <name type="scientific">Xylaria arbuscula</name>
    <dbReference type="NCBI Taxonomy" id="114810"/>
    <lineage>
        <taxon>Eukaryota</taxon>
        <taxon>Fungi</taxon>
        <taxon>Dikarya</taxon>
        <taxon>Ascomycota</taxon>
        <taxon>Pezizomycotina</taxon>
        <taxon>Sordariomycetes</taxon>
        <taxon>Xylariomycetidae</taxon>
        <taxon>Xylariales</taxon>
        <taxon>Xylariaceae</taxon>
        <taxon>Xylaria</taxon>
    </lineage>
</organism>
<feature type="compositionally biased region" description="Polar residues" evidence="1">
    <location>
        <begin position="76"/>
        <end position="95"/>
    </location>
</feature>